<dbReference type="PROSITE" id="PS50110">
    <property type="entry name" value="RESPONSE_REGULATORY"/>
    <property type="match status" value="1"/>
</dbReference>
<reference evidence="6 7" key="1">
    <citation type="journal article" date="2024" name="ISME J.">
        <title>Tailless and filamentous prophages are predominant in marine Vibrio.</title>
        <authorList>
            <person name="Steensen K."/>
            <person name="Seneca J."/>
            <person name="Bartlau N."/>
            <person name="Yu X.A."/>
            <person name="Hussain F.A."/>
            <person name="Polz M.F."/>
        </authorList>
    </citation>
    <scope>NUCLEOTIDE SEQUENCE [LARGE SCALE GENOMIC DNA]</scope>
    <source>
        <strain evidence="6 7">10N.239.312.F12</strain>
    </source>
</reference>
<dbReference type="Pfam" id="PF00072">
    <property type="entry name" value="Response_reg"/>
    <property type="match status" value="1"/>
</dbReference>
<gene>
    <name evidence="6" type="ORF">AB6D66_21545</name>
</gene>
<dbReference type="RefSeq" id="WP_372125903.1">
    <property type="nucleotide sequence ID" value="NZ_JBFSSG010000071.1"/>
</dbReference>
<feature type="transmembrane region" description="Helical" evidence="4">
    <location>
        <begin position="12"/>
        <end position="33"/>
    </location>
</feature>
<keyword evidence="4" id="KW-1133">Transmembrane helix</keyword>
<dbReference type="InterPro" id="IPR001789">
    <property type="entry name" value="Sig_transdc_resp-reg_receiver"/>
</dbReference>
<feature type="domain" description="Response regulatory" evidence="5">
    <location>
        <begin position="621"/>
        <end position="740"/>
    </location>
</feature>
<keyword evidence="4" id="KW-0812">Transmembrane</keyword>
<dbReference type="Proteomes" id="UP001570071">
    <property type="component" value="Unassembled WGS sequence"/>
</dbReference>
<comment type="caution">
    <text evidence="6">The sequence shown here is derived from an EMBL/GenBank/DDBJ whole genome shotgun (WGS) entry which is preliminary data.</text>
</comment>
<keyword evidence="2" id="KW-0902">Two-component regulatory system</keyword>
<feature type="transmembrane region" description="Helical" evidence="4">
    <location>
        <begin position="171"/>
        <end position="195"/>
    </location>
</feature>
<evidence type="ECO:0000313" key="7">
    <source>
        <dbReference type="Proteomes" id="UP001570071"/>
    </source>
</evidence>
<dbReference type="PANTHER" id="PTHR45339">
    <property type="entry name" value="HYBRID SIGNAL TRANSDUCTION HISTIDINE KINASE J"/>
    <property type="match status" value="1"/>
</dbReference>
<evidence type="ECO:0000256" key="3">
    <source>
        <dbReference type="PROSITE-ProRule" id="PRU00169"/>
    </source>
</evidence>
<keyword evidence="1 3" id="KW-0597">Phosphoprotein</keyword>
<dbReference type="SMART" id="SM00448">
    <property type="entry name" value="REC"/>
    <property type="match status" value="1"/>
</dbReference>
<dbReference type="SUPFAM" id="SSF52172">
    <property type="entry name" value="CheY-like"/>
    <property type="match status" value="1"/>
</dbReference>
<organism evidence="6 7">
    <name type="scientific">Vibrio pomeroyi</name>
    <dbReference type="NCBI Taxonomy" id="198832"/>
    <lineage>
        <taxon>Bacteria</taxon>
        <taxon>Pseudomonadati</taxon>
        <taxon>Pseudomonadota</taxon>
        <taxon>Gammaproteobacteria</taxon>
        <taxon>Vibrionales</taxon>
        <taxon>Vibrionaceae</taxon>
        <taxon>Vibrio</taxon>
    </lineage>
</organism>
<evidence type="ECO:0000259" key="5">
    <source>
        <dbReference type="PROSITE" id="PS50110"/>
    </source>
</evidence>
<dbReference type="PANTHER" id="PTHR45339:SF1">
    <property type="entry name" value="HYBRID SIGNAL TRANSDUCTION HISTIDINE KINASE J"/>
    <property type="match status" value="1"/>
</dbReference>
<dbReference type="Gene3D" id="3.40.50.2300">
    <property type="match status" value="1"/>
</dbReference>
<dbReference type="InterPro" id="IPR011006">
    <property type="entry name" value="CheY-like_superfamily"/>
</dbReference>
<name>A0ABV4N2X4_9VIBR</name>
<evidence type="ECO:0000256" key="1">
    <source>
        <dbReference type="ARBA" id="ARBA00022553"/>
    </source>
</evidence>
<dbReference type="CDD" id="cd17546">
    <property type="entry name" value="REC_hyHK_CKI1_RcsC-like"/>
    <property type="match status" value="1"/>
</dbReference>
<protein>
    <submittedName>
        <fullName evidence="6">Response regulator</fullName>
    </submittedName>
</protein>
<evidence type="ECO:0000256" key="4">
    <source>
        <dbReference type="SAM" id="Phobius"/>
    </source>
</evidence>
<evidence type="ECO:0000256" key="2">
    <source>
        <dbReference type="ARBA" id="ARBA00023012"/>
    </source>
</evidence>
<dbReference type="EMBL" id="JBFSSG010000071">
    <property type="protein sequence ID" value="MEZ8723664.1"/>
    <property type="molecule type" value="Genomic_DNA"/>
</dbReference>
<feature type="modified residue" description="4-aspartylphosphate" evidence="3">
    <location>
        <position position="670"/>
    </location>
</feature>
<keyword evidence="4" id="KW-0472">Membrane</keyword>
<evidence type="ECO:0000313" key="6">
    <source>
        <dbReference type="EMBL" id="MEZ8723664.1"/>
    </source>
</evidence>
<keyword evidence="7" id="KW-1185">Reference proteome</keyword>
<proteinExistence type="predicted"/>
<sequence length="746" mass="84629">MSRKPSYNISVPALRLSILFSVVLAALAFYLYFSWSKVDSVAQVQSAPLLIQAQELNQTIELDIQTLQHCLKANSCSSSSSNELNLSTLKSEIDEFRSLASLNKTEFSLVGATEYTQLELAINRFSDSAKTRKDVLDLYLSLTNNYLQMDDNYRTMFNNHASDLMSEKNEFFVWLFMVVVILAVIAVLSNLVAILKLKKSSSNEREIDYEFDALYQELKQLDLQRLEELLNEVSINPKQRQIYSHLKLIFSKLEDQKRNNDLYKQLYALIGYEIRGITNTINGGVQYLVQETDESGVLMAKDITSASNTLSELAENYNRLISQGTESKSKEFSLLSVLSELMIHISAKVQRNEGELDCFISDNLPNRVAGQSTSLFWILFLQLSNAIQLKSNKKLFVTIESGAASDMENTRVTINLNFLSTLDVSVAKLNKLHWSTHKNHTANTDDLAKSVLKDYGYYESHWFQSGAQERFQIELDLKAKNFHTEKTRFDGKRLLLCANTQVRIDVMKKMLSNLGLDITEIRTANELFSAAKTFGEYDAIMLTDTFEPNKLPSLSKTVKSQLKNHPNTKLLLSVTNTQQAQECHSFVDKIINSPAIPYEFIPNLLTIMEAEASEEQMENSSFLIVEDDRVQQILLKRILTKQEYEPDTVGDGADAVKHFMNQRSDIIFMDCIMPGMGGIEATKRIRQFEQENEKNPCTIIGATALTSSNEHQACIEAGMDYVISKPYKSDEIIKVINKYVAVQKLN</sequence>
<accession>A0ABV4N2X4</accession>